<keyword evidence="2" id="KW-1185">Reference proteome</keyword>
<proteinExistence type="predicted"/>
<dbReference type="Proteomes" id="UP000005408">
    <property type="component" value="Unassembled WGS sequence"/>
</dbReference>
<evidence type="ECO:0000313" key="2">
    <source>
        <dbReference type="Proteomes" id="UP000005408"/>
    </source>
</evidence>
<dbReference type="AlphaFoldDB" id="A0A8W8LAL8"/>
<accession>A0A8W8LAL8</accession>
<protein>
    <submittedName>
        <fullName evidence="1">Uncharacterized protein</fullName>
    </submittedName>
</protein>
<organism evidence="1 2">
    <name type="scientific">Magallana gigas</name>
    <name type="common">Pacific oyster</name>
    <name type="synonym">Crassostrea gigas</name>
    <dbReference type="NCBI Taxonomy" id="29159"/>
    <lineage>
        <taxon>Eukaryota</taxon>
        <taxon>Metazoa</taxon>
        <taxon>Spiralia</taxon>
        <taxon>Lophotrochozoa</taxon>
        <taxon>Mollusca</taxon>
        <taxon>Bivalvia</taxon>
        <taxon>Autobranchia</taxon>
        <taxon>Pteriomorphia</taxon>
        <taxon>Ostreida</taxon>
        <taxon>Ostreoidea</taxon>
        <taxon>Ostreidae</taxon>
        <taxon>Magallana</taxon>
    </lineage>
</organism>
<dbReference type="EnsemblMetazoa" id="G27282.6">
    <property type="protein sequence ID" value="G27282.6:cds"/>
    <property type="gene ID" value="G27282"/>
</dbReference>
<evidence type="ECO:0000313" key="1">
    <source>
        <dbReference type="EnsemblMetazoa" id="G27282.6:cds"/>
    </source>
</evidence>
<name>A0A8W8LAL8_MAGGI</name>
<sequence length="292" mass="34250">MIPTRKLIETANDDARFYRRRSDAQFGRKFSDGNILCFNSNLKKRTSSFSDYPRRLSVKSDQDFRKFSSGSIDVFYQSRRYSRDDVMEAQGFTKSKVYPITERKILENVDGLYLSKSKLMKTRSTNNIILPPLNLRLPKTTRKPQKPNGKSLRRVRSENYVIPLPFKNKILKVIHSFRSLFRVMYIRMMELTSDIPLECRLNRNKANVTLFTCFIFPAPSHHALLLSTSEEASYERYYWVTLIDSSQSPWKAVGERIDQSTSEILIFEVFYTRKHPVTAPVDFNFARHKNLV</sequence>
<reference evidence="1" key="1">
    <citation type="submission" date="2022-08" db="UniProtKB">
        <authorList>
            <consortium name="EnsemblMetazoa"/>
        </authorList>
    </citation>
    <scope>IDENTIFICATION</scope>
    <source>
        <strain evidence="1">05x7-T-G4-1.051#20</strain>
    </source>
</reference>